<name>A0AAV9JJ56_9PEZI</name>
<proteinExistence type="predicted"/>
<evidence type="ECO:0000313" key="3">
    <source>
        <dbReference type="EMBL" id="KAK4544973.1"/>
    </source>
</evidence>
<reference evidence="3 4" key="1">
    <citation type="submission" date="2021-11" db="EMBL/GenBank/DDBJ databases">
        <title>Black yeast isolated from Biological Soil Crust.</title>
        <authorList>
            <person name="Kurbessoian T."/>
        </authorList>
    </citation>
    <scope>NUCLEOTIDE SEQUENCE [LARGE SCALE GENOMIC DNA]</scope>
    <source>
        <strain evidence="3 4">CCFEE 5522</strain>
    </source>
</reference>
<dbReference type="InterPro" id="IPR046341">
    <property type="entry name" value="SET_dom_sf"/>
</dbReference>
<feature type="region of interest" description="Disordered" evidence="1">
    <location>
        <begin position="35"/>
        <end position="127"/>
    </location>
</feature>
<dbReference type="EMBL" id="JAVFHQ010000022">
    <property type="protein sequence ID" value="KAK4544973.1"/>
    <property type="molecule type" value="Genomic_DNA"/>
</dbReference>
<comment type="caution">
    <text evidence="3">The sequence shown here is derived from an EMBL/GenBank/DDBJ whole genome shotgun (WGS) entry which is preliminary data.</text>
</comment>
<accession>A0AAV9JJ56</accession>
<dbReference type="Gene3D" id="2.170.270.10">
    <property type="entry name" value="SET domain"/>
    <property type="match status" value="1"/>
</dbReference>
<dbReference type="InterPro" id="IPR053185">
    <property type="entry name" value="SET_domain_protein"/>
</dbReference>
<organism evidence="3 4">
    <name type="scientific">Oleoguttula mirabilis</name>
    <dbReference type="NCBI Taxonomy" id="1507867"/>
    <lineage>
        <taxon>Eukaryota</taxon>
        <taxon>Fungi</taxon>
        <taxon>Dikarya</taxon>
        <taxon>Ascomycota</taxon>
        <taxon>Pezizomycotina</taxon>
        <taxon>Dothideomycetes</taxon>
        <taxon>Dothideomycetidae</taxon>
        <taxon>Mycosphaerellales</taxon>
        <taxon>Teratosphaeriaceae</taxon>
        <taxon>Oleoguttula</taxon>
    </lineage>
</organism>
<feature type="domain" description="SET" evidence="2">
    <location>
        <begin position="131"/>
        <end position="295"/>
    </location>
</feature>
<dbReference type="AlphaFoldDB" id="A0AAV9JJ56"/>
<dbReference type="PROSITE" id="PS50280">
    <property type="entry name" value="SET"/>
    <property type="match status" value="1"/>
</dbReference>
<feature type="compositionally biased region" description="Basic and acidic residues" evidence="1">
    <location>
        <begin position="478"/>
        <end position="508"/>
    </location>
</feature>
<feature type="compositionally biased region" description="Low complexity" evidence="1">
    <location>
        <begin position="87"/>
        <end position="115"/>
    </location>
</feature>
<feature type="compositionally biased region" description="Polar residues" evidence="1">
    <location>
        <begin position="70"/>
        <end position="86"/>
    </location>
</feature>
<dbReference type="SUPFAM" id="SSF82199">
    <property type="entry name" value="SET domain"/>
    <property type="match status" value="1"/>
</dbReference>
<feature type="compositionally biased region" description="Polar residues" evidence="1">
    <location>
        <begin position="53"/>
        <end position="63"/>
    </location>
</feature>
<keyword evidence="4" id="KW-1185">Reference proteome</keyword>
<evidence type="ECO:0000259" key="2">
    <source>
        <dbReference type="PROSITE" id="PS50280"/>
    </source>
</evidence>
<gene>
    <name evidence="3" type="ORF">LTR36_003878</name>
</gene>
<evidence type="ECO:0000313" key="4">
    <source>
        <dbReference type="Proteomes" id="UP001324427"/>
    </source>
</evidence>
<feature type="region of interest" description="Disordered" evidence="1">
    <location>
        <begin position="463"/>
        <end position="516"/>
    </location>
</feature>
<evidence type="ECO:0000256" key="1">
    <source>
        <dbReference type="SAM" id="MobiDB-lite"/>
    </source>
</evidence>
<protein>
    <recommendedName>
        <fullName evidence="2">SET domain-containing protein</fullName>
    </recommendedName>
</protein>
<feature type="compositionally biased region" description="Pro residues" evidence="1">
    <location>
        <begin position="116"/>
        <end position="127"/>
    </location>
</feature>
<dbReference type="Proteomes" id="UP001324427">
    <property type="component" value="Unassembled WGS sequence"/>
</dbReference>
<dbReference type="PANTHER" id="PTHR47332:SF4">
    <property type="entry name" value="SET DOMAIN-CONTAINING PROTEIN 5"/>
    <property type="match status" value="1"/>
</dbReference>
<dbReference type="Pfam" id="PF00856">
    <property type="entry name" value="SET"/>
    <property type="match status" value="1"/>
</dbReference>
<dbReference type="CDD" id="cd20071">
    <property type="entry name" value="SET_SMYD"/>
    <property type="match status" value="1"/>
</dbReference>
<dbReference type="InterPro" id="IPR001214">
    <property type="entry name" value="SET_dom"/>
</dbReference>
<dbReference type="SMART" id="SM00317">
    <property type="entry name" value="SET"/>
    <property type="match status" value="1"/>
</dbReference>
<dbReference type="PANTHER" id="PTHR47332">
    <property type="entry name" value="SET DOMAIN-CONTAINING PROTEIN 5"/>
    <property type="match status" value="1"/>
</dbReference>
<sequence length="516" mass="56103">MSAQATGAMARLDNKLNHIYFFIDRLAAASTEDAYGDHPSTVTSDKCAPPTAESASTSNQHASPTPAAAVTSNQCASPSSEVASLGSSDSEANTVTSSSSSSMSGLNPKAGTFTPTPAPTSTKPPAPQATRLYELRQTDDKGFALFAATFIPIGTRIICERPLIRLAENQVHLAWEPYCRLGKKQKAAYDKLHYFKPEHMDLERVSRSYLVGGQDNNPNADDIAELVAEQVRVMGTFAANNFATGAGLSVFETAARLNHSCVPNVHHSFNPKINQQTVYAMRDILPGEELVTTYLGGPASYFIRSQRLETLRHGYGFSCTCPACSDTTGQSDTRREVLGALAWGLQQFLDGGGQGQPYVPVTPAMALQQAESIIGLLIEEGLISVELTKAYRTASTQALSMREYYKAFEYAYDEAEVERNCLGTELEDLKKLGAASSCWIEHVREVAATHGVALGKPKKYKRVKAPKSVEQKQQAVKKKNEASKKKKAAKNEKERVEKEAARQKKEYEASFPGLKA</sequence>